<feature type="region of interest" description="Disordered" evidence="1">
    <location>
        <begin position="1"/>
        <end position="192"/>
    </location>
</feature>
<evidence type="ECO:0000256" key="1">
    <source>
        <dbReference type="SAM" id="MobiDB-lite"/>
    </source>
</evidence>
<dbReference type="EMBL" id="JBICCN010000138">
    <property type="protein sequence ID" value="KAL3090951.1"/>
    <property type="molecule type" value="Genomic_DNA"/>
</dbReference>
<feature type="compositionally biased region" description="Polar residues" evidence="1">
    <location>
        <begin position="32"/>
        <end position="72"/>
    </location>
</feature>
<keyword evidence="3" id="KW-1185">Reference proteome</keyword>
<organism evidence="2 3">
    <name type="scientific">Heterodera schachtii</name>
    <name type="common">Sugarbeet cyst nematode worm</name>
    <name type="synonym">Tylenchus schachtii</name>
    <dbReference type="NCBI Taxonomy" id="97005"/>
    <lineage>
        <taxon>Eukaryota</taxon>
        <taxon>Metazoa</taxon>
        <taxon>Ecdysozoa</taxon>
        <taxon>Nematoda</taxon>
        <taxon>Chromadorea</taxon>
        <taxon>Rhabditida</taxon>
        <taxon>Tylenchina</taxon>
        <taxon>Tylenchomorpha</taxon>
        <taxon>Tylenchoidea</taxon>
        <taxon>Heteroderidae</taxon>
        <taxon>Heteroderinae</taxon>
        <taxon>Heterodera</taxon>
    </lineage>
</organism>
<name>A0ABD2JK08_HETSC</name>
<evidence type="ECO:0000313" key="2">
    <source>
        <dbReference type="EMBL" id="KAL3090951.1"/>
    </source>
</evidence>
<evidence type="ECO:0000313" key="3">
    <source>
        <dbReference type="Proteomes" id="UP001620645"/>
    </source>
</evidence>
<dbReference type="AlphaFoldDB" id="A0ABD2JK08"/>
<proteinExistence type="predicted"/>
<dbReference type="Proteomes" id="UP001620645">
    <property type="component" value="Unassembled WGS sequence"/>
</dbReference>
<protein>
    <submittedName>
        <fullName evidence="2">Uncharacterized protein</fullName>
    </submittedName>
</protein>
<accession>A0ABD2JK08</accession>
<sequence>MMTGGTAIGEHSDRSESGGPTEPNAIRFRPSVSFSPNDQPLSAAKNTLHSYGSGTYGTNYWSSSYGNSRTQPSYGYGGQQSRYGTHEQNGGENGQFERQNAWRGGGGQWGQNQQNWGQPQQQQGATAAVEGGWGRRQQQQFPSPAPPQTQNNWDNSDNFAPSTAQNRGKLRVDLPPGAPGTMEAADADQSSK</sequence>
<feature type="compositionally biased region" description="Low complexity" evidence="1">
    <location>
        <begin position="110"/>
        <end position="124"/>
    </location>
</feature>
<reference evidence="2 3" key="1">
    <citation type="submission" date="2024-10" db="EMBL/GenBank/DDBJ databases">
        <authorList>
            <person name="Kim D."/>
        </authorList>
    </citation>
    <scope>NUCLEOTIDE SEQUENCE [LARGE SCALE GENOMIC DNA]</scope>
    <source>
        <strain evidence="2">Taebaek</strain>
    </source>
</reference>
<comment type="caution">
    <text evidence="2">The sequence shown here is derived from an EMBL/GenBank/DDBJ whole genome shotgun (WGS) entry which is preliminary data.</text>
</comment>
<gene>
    <name evidence="2" type="ORF">niasHS_007326</name>
</gene>
<feature type="compositionally biased region" description="Polar residues" evidence="1">
    <location>
        <begin position="151"/>
        <end position="166"/>
    </location>
</feature>